<dbReference type="GO" id="GO:0030198">
    <property type="term" value="P:extracellular matrix organization"/>
    <property type="evidence" value="ECO:0007669"/>
    <property type="project" value="TreeGrafter"/>
</dbReference>
<evidence type="ECO:0000259" key="1">
    <source>
        <dbReference type="PROSITE" id="PS50213"/>
    </source>
</evidence>
<evidence type="ECO:0000313" key="2">
    <source>
        <dbReference type="EMBL" id="ABQ25396.1"/>
    </source>
</evidence>
<dbReference type="SMART" id="SM00554">
    <property type="entry name" value="FAS1"/>
    <property type="match status" value="1"/>
</dbReference>
<feature type="domain" description="FAS1" evidence="1">
    <location>
        <begin position="1"/>
        <end position="128"/>
    </location>
</feature>
<dbReference type="HOGENOM" id="CLU_031281_4_2_7"/>
<dbReference type="Pfam" id="PF02469">
    <property type="entry name" value="Fasciclin"/>
    <property type="match status" value="1"/>
</dbReference>
<dbReference type="STRING" id="351605.Gura_1192"/>
<name>A5GAK8_GEOUR</name>
<dbReference type="InterPro" id="IPR000782">
    <property type="entry name" value="FAS1_domain"/>
</dbReference>
<dbReference type="KEGG" id="gur:Gura_1192"/>
<dbReference type="OrthoDB" id="9800666at2"/>
<dbReference type="GO" id="GO:0031012">
    <property type="term" value="C:extracellular matrix"/>
    <property type="evidence" value="ECO:0007669"/>
    <property type="project" value="TreeGrafter"/>
</dbReference>
<dbReference type="GO" id="GO:0005615">
    <property type="term" value="C:extracellular space"/>
    <property type="evidence" value="ECO:0007669"/>
    <property type="project" value="TreeGrafter"/>
</dbReference>
<protein>
    <submittedName>
        <fullName evidence="2">Beta-Ig-H3/fasciclin</fullName>
    </submittedName>
</protein>
<dbReference type="FunFam" id="2.30.180.10:FF:000032">
    <property type="entry name" value="Fasciclin domain-containing protein, putative"/>
    <property type="match status" value="1"/>
</dbReference>
<sequence length="140" mass="15578">MKDILDTLTEDGSFQTLLSTLKMADLAEKLRSPGPFTLFAPNDDAFKRVIVEEITADRDNLVSILTYHMVDGKLTAAEIARDENLMTSNGKSLTVLLEEGRQVIDNAKYVKTDIECTNGIIHVIDNVFLPQFSGWYCGCC</sequence>
<dbReference type="GO" id="GO:0007155">
    <property type="term" value="P:cell adhesion"/>
    <property type="evidence" value="ECO:0007669"/>
    <property type="project" value="TreeGrafter"/>
</dbReference>
<dbReference type="PROSITE" id="PS50213">
    <property type="entry name" value="FAS1"/>
    <property type="match status" value="1"/>
</dbReference>
<dbReference type="AlphaFoldDB" id="A5GAK8"/>
<dbReference type="PANTHER" id="PTHR10900:SF77">
    <property type="entry name" value="FI19380P1"/>
    <property type="match status" value="1"/>
</dbReference>
<evidence type="ECO:0000313" key="3">
    <source>
        <dbReference type="Proteomes" id="UP000006695"/>
    </source>
</evidence>
<dbReference type="Gene3D" id="2.30.180.10">
    <property type="entry name" value="FAS1 domain"/>
    <property type="match status" value="1"/>
</dbReference>
<accession>A5GAK8</accession>
<dbReference type="InterPro" id="IPR050904">
    <property type="entry name" value="Adhesion/Biosynth-related"/>
</dbReference>
<reference evidence="2 3" key="1">
    <citation type="submission" date="2007-05" db="EMBL/GenBank/DDBJ databases">
        <title>Complete sequence of Geobacter uraniireducens Rf4.</title>
        <authorList>
            <consortium name="US DOE Joint Genome Institute"/>
            <person name="Copeland A."/>
            <person name="Lucas S."/>
            <person name="Lapidus A."/>
            <person name="Barry K."/>
            <person name="Detter J.C."/>
            <person name="Glavina del Rio T."/>
            <person name="Hammon N."/>
            <person name="Israni S."/>
            <person name="Dalin E."/>
            <person name="Tice H."/>
            <person name="Pitluck S."/>
            <person name="Chertkov O."/>
            <person name="Brettin T."/>
            <person name="Bruce D."/>
            <person name="Han C."/>
            <person name="Schmutz J."/>
            <person name="Larimer F."/>
            <person name="Land M."/>
            <person name="Hauser L."/>
            <person name="Kyrpides N."/>
            <person name="Mikhailova N."/>
            <person name="Shelobolina E."/>
            <person name="Aklujkar M."/>
            <person name="Lovley D."/>
            <person name="Richardson P."/>
        </authorList>
    </citation>
    <scope>NUCLEOTIDE SEQUENCE [LARGE SCALE GENOMIC DNA]</scope>
    <source>
        <strain evidence="2 3">Rf4</strain>
    </source>
</reference>
<dbReference type="Proteomes" id="UP000006695">
    <property type="component" value="Chromosome"/>
</dbReference>
<gene>
    <name evidence="2" type="ordered locus">Gura_1192</name>
</gene>
<organism evidence="2 3">
    <name type="scientific">Geotalea uraniireducens (strain Rf4)</name>
    <name type="common">Geobacter uraniireducens</name>
    <dbReference type="NCBI Taxonomy" id="351605"/>
    <lineage>
        <taxon>Bacteria</taxon>
        <taxon>Pseudomonadati</taxon>
        <taxon>Thermodesulfobacteriota</taxon>
        <taxon>Desulfuromonadia</taxon>
        <taxon>Geobacterales</taxon>
        <taxon>Geobacteraceae</taxon>
        <taxon>Geotalea</taxon>
    </lineage>
</organism>
<dbReference type="InterPro" id="IPR036378">
    <property type="entry name" value="FAS1_dom_sf"/>
</dbReference>
<keyword evidence="3" id="KW-1185">Reference proteome</keyword>
<dbReference type="PANTHER" id="PTHR10900">
    <property type="entry name" value="PERIOSTIN-RELATED"/>
    <property type="match status" value="1"/>
</dbReference>
<dbReference type="RefSeq" id="WP_011938118.1">
    <property type="nucleotide sequence ID" value="NC_009483.1"/>
</dbReference>
<dbReference type="EMBL" id="CP000698">
    <property type="protein sequence ID" value="ABQ25396.1"/>
    <property type="molecule type" value="Genomic_DNA"/>
</dbReference>
<proteinExistence type="predicted"/>
<dbReference type="SUPFAM" id="SSF82153">
    <property type="entry name" value="FAS1 domain"/>
    <property type="match status" value="1"/>
</dbReference>
<dbReference type="GO" id="GO:0050839">
    <property type="term" value="F:cell adhesion molecule binding"/>
    <property type="evidence" value="ECO:0007669"/>
    <property type="project" value="TreeGrafter"/>
</dbReference>